<gene>
    <name evidence="3" type="ORF">SAPINGB_P002427</name>
</gene>
<dbReference type="Proteomes" id="UP000398389">
    <property type="component" value="Unassembled WGS sequence"/>
</dbReference>
<dbReference type="GeneID" id="43581246"/>
<feature type="region of interest" description="Disordered" evidence="1">
    <location>
        <begin position="184"/>
        <end position="228"/>
    </location>
</feature>
<feature type="chain" id="PRO_5022738243" evidence="2">
    <location>
        <begin position="23"/>
        <end position="251"/>
    </location>
</feature>
<protein>
    <submittedName>
        <fullName evidence="3">Uncharacterized protein</fullName>
    </submittedName>
</protein>
<feature type="signal peptide" evidence="2">
    <location>
        <begin position="1"/>
        <end position="22"/>
    </location>
</feature>
<evidence type="ECO:0000256" key="2">
    <source>
        <dbReference type="SAM" id="SignalP"/>
    </source>
</evidence>
<dbReference type="AlphaFoldDB" id="A0A5E8BDV4"/>
<reference evidence="3 4" key="1">
    <citation type="submission" date="2019-09" db="EMBL/GenBank/DDBJ databases">
        <authorList>
            <person name="Brejova B."/>
        </authorList>
    </citation>
    <scope>NUCLEOTIDE SEQUENCE [LARGE SCALE GENOMIC DNA]</scope>
</reference>
<evidence type="ECO:0000313" key="4">
    <source>
        <dbReference type="Proteomes" id="UP000398389"/>
    </source>
</evidence>
<dbReference type="RefSeq" id="XP_031853037.1">
    <property type="nucleotide sequence ID" value="XM_031997146.1"/>
</dbReference>
<evidence type="ECO:0000256" key="1">
    <source>
        <dbReference type="SAM" id="MobiDB-lite"/>
    </source>
</evidence>
<sequence length="251" mass="27859">MFSYFNIFHFISLAALIVTVFAISEEMVLNSPDHPSLDSPLLEKRFSYRFSISSASVNSQNYNKVQFYDTPYISNLVSSLSSAYTTPPTTFQIESTLKSFSNSLPSVLSEKVEKSAKIMANDNSITDKFKFKILNDDISQGDTIQVTDSEGSSENTVTFTYEEIMEYRKQWRSILAKIASSGSTSTSRISTSTIPSRTLTSTSTPRASTSSTYLRTEEQNISDKSGNGAIGNAIQRSSIWTGIFGFLLLYI</sequence>
<dbReference type="EMBL" id="CABVLU010000002">
    <property type="protein sequence ID" value="VVT49755.1"/>
    <property type="molecule type" value="Genomic_DNA"/>
</dbReference>
<name>A0A5E8BDV4_9ASCO</name>
<accession>A0A5E8BDV4</accession>
<evidence type="ECO:0000313" key="3">
    <source>
        <dbReference type="EMBL" id="VVT49755.1"/>
    </source>
</evidence>
<proteinExistence type="predicted"/>
<organism evidence="3 4">
    <name type="scientific">Magnusiomyces paraingens</name>
    <dbReference type="NCBI Taxonomy" id="2606893"/>
    <lineage>
        <taxon>Eukaryota</taxon>
        <taxon>Fungi</taxon>
        <taxon>Dikarya</taxon>
        <taxon>Ascomycota</taxon>
        <taxon>Saccharomycotina</taxon>
        <taxon>Dipodascomycetes</taxon>
        <taxon>Dipodascales</taxon>
        <taxon>Dipodascaceae</taxon>
        <taxon>Magnusiomyces</taxon>
    </lineage>
</organism>
<keyword evidence="2" id="KW-0732">Signal</keyword>
<keyword evidence="4" id="KW-1185">Reference proteome</keyword>
<feature type="compositionally biased region" description="Low complexity" evidence="1">
    <location>
        <begin position="184"/>
        <end position="212"/>
    </location>
</feature>